<comment type="subunit">
    <text evidence="2">The glycine cleavage system is composed of four proteins: P, T, L and H.</text>
</comment>
<dbReference type="InterPro" id="IPR027266">
    <property type="entry name" value="TrmE/GcvT-like"/>
</dbReference>
<dbReference type="InterPro" id="IPR028896">
    <property type="entry name" value="GcvT/YgfZ/DmdA"/>
</dbReference>
<dbReference type="PIRSF" id="PIRSF006487">
    <property type="entry name" value="GcvT"/>
    <property type="match status" value="1"/>
</dbReference>
<feature type="domain" description="GCVT N-terminal" evidence="6">
    <location>
        <begin position="177"/>
        <end position="237"/>
    </location>
</feature>
<feature type="region of interest" description="Disordered" evidence="5">
    <location>
        <begin position="155"/>
        <end position="176"/>
    </location>
</feature>
<dbReference type="Gene3D" id="3.30.1360.120">
    <property type="entry name" value="Probable tRNA modification gtpase trme, domain 1"/>
    <property type="match status" value="2"/>
</dbReference>
<dbReference type="FunFam" id="2.40.30.110:FF:000002">
    <property type="entry name" value="Aminomethyltransferase"/>
    <property type="match status" value="1"/>
</dbReference>
<dbReference type="SUPFAM" id="SSF103025">
    <property type="entry name" value="Folate-binding domain"/>
    <property type="match status" value="1"/>
</dbReference>
<evidence type="ECO:0000259" key="7">
    <source>
        <dbReference type="Pfam" id="PF08669"/>
    </source>
</evidence>
<evidence type="ECO:0000259" key="6">
    <source>
        <dbReference type="Pfam" id="PF01571"/>
    </source>
</evidence>
<proteinExistence type="inferred from homology"/>
<keyword evidence="9" id="KW-1185">Reference proteome</keyword>
<feature type="non-terminal residue" evidence="8">
    <location>
        <position position="347"/>
    </location>
</feature>
<evidence type="ECO:0000256" key="4">
    <source>
        <dbReference type="PIRSR" id="PIRSR006487-1"/>
    </source>
</evidence>
<dbReference type="InterPro" id="IPR013977">
    <property type="entry name" value="GcvT_C"/>
</dbReference>
<dbReference type="Gene3D" id="3.30.70.1400">
    <property type="entry name" value="Aminomethyltransferase beta-barrel domains"/>
    <property type="match status" value="1"/>
</dbReference>
<dbReference type="Proteomes" id="UP000522663">
    <property type="component" value="Unassembled WGS sequence"/>
</dbReference>
<name>A0A7K9YKV3_9GALL</name>
<comment type="similarity">
    <text evidence="1">Belongs to the GcvT family.</text>
</comment>
<dbReference type="Pfam" id="PF08669">
    <property type="entry name" value="GCV_T_C"/>
    <property type="match status" value="1"/>
</dbReference>
<dbReference type="AlphaFoldDB" id="A0A7K9YKV3"/>
<comment type="caution">
    <text evidence="8">The sequence shown here is derived from an EMBL/GenBank/DDBJ whole genome shotgun (WGS) entry which is preliminary data.</text>
</comment>
<dbReference type="Gene3D" id="2.40.30.110">
    <property type="entry name" value="Aminomethyltransferase beta-barrel domains"/>
    <property type="match status" value="1"/>
</dbReference>
<reference evidence="8 9" key="1">
    <citation type="submission" date="2019-09" db="EMBL/GenBank/DDBJ databases">
        <title>Bird 10,000 Genomes (B10K) Project - Family phase.</title>
        <authorList>
            <person name="Zhang G."/>
        </authorList>
    </citation>
    <scope>NUCLEOTIDE SEQUENCE [LARGE SCALE GENOMIC DNA]</scope>
    <source>
        <strain evidence="8">B10K-DU-001-53</strain>
        <tissue evidence="8">Muscle</tissue>
    </source>
</reference>
<evidence type="ECO:0000256" key="3">
    <source>
        <dbReference type="ARBA" id="ARBA00015825"/>
    </source>
</evidence>
<evidence type="ECO:0000256" key="1">
    <source>
        <dbReference type="ARBA" id="ARBA00008609"/>
    </source>
</evidence>
<evidence type="ECO:0000313" key="8">
    <source>
        <dbReference type="EMBL" id="NXJ09629.1"/>
    </source>
</evidence>
<dbReference type="InterPro" id="IPR006222">
    <property type="entry name" value="GCVT_N"/>
</dbReference>
<dbReference type="InterPro" id="IPR029043">
    <property type="entry name" value="GcvT/YgfZ_C"/>
</dbReference>
<gene>
    <name evidence="8" type="primary">Amt</name>
    <name evidence="8" type="ORF">ODOGUJ_R02901</name>
</gene>
<dbReference type="OrthoDB" id="10263536at2759"/>
<feature type="domain" description="Aminomethyltransferase C-terminal" evidence="7">
    <location>
        <begin position="262"/>
        <end position="339"/>
    </location>
</feature>
<organism evidence="8 9">
    <name type="scientific">Odontophorus gujanensis</name>
    <name type="common">marbled wood quail</name>
    <dbReference type="NCBI Taxonomy" id="886794"/>
    <lineage>
        <taxon>Eukaryota</taxon>
        <taxon>Metazoa</taxon>
        <taxon>Chordata</taxon>
        <taxon>Craniata</taxon>
        <taxon>Vertebrata</taxon>
        <taxon>Euteleostomi</taxon>
        <taxon>Archelosauria</taxon>
        <taxon>Archosauria</taxon>
        <taxon>Dinosauria</taxon>
        <taxon>Saurischia</taxon>
        <taxon>Theropoda</taxon>
        <taxon>Coelurosauria</taxon>
        <taxon>Aves</taxon>
        <taxon>Neognathae</taxon>
        <taxon>Galloanserae</taxon>
        <taxon>Galliformes</taxon>
        <taxon>Odontophoridae</taxon>
        <taxon>Odontophorus</taxon>
    </lineage>
</organism>
<dbReference type="GO" id="GO:0005739">
    <property type="term" value="C:mitochondrion"/>
    <property type="evidence" value="ECO:0007669"/>
    <property type="project" value="TreeGrafter"/>
</dbReference>
<accession>A0A7K9YKV3</accession>
<evidence type="ECO:0000313" key="9">
    <source>
        <dbReference type="Proteomes" id="UP000522663"/>
    </source>
</evidence>
<evidence type="ECO:0000256" key="5">
    <source>
        <dbReference type="SAM" id="MobiDB-lite"/>
    </source>
</evidence>
<evidence type="ECO:0000256" key="2">
    <source>
        <dbReference type="ARBA" id="ARBA00011690"/>
    </source>
</evidence>
<protein>
    <recommendedName>
        <fullName evidence="3">Aminomethyltransferase, mitochondrial</fullName>
    </recommendedName>
</protein>
<feature type="non-terminal residue" evidence="8">
    <location>
        <position position="1"/>
    </location>
</feature>
<dbReference type="Pfam" id="PF01571">
    <property type="entry name" value="GCV_T"/>
    <property type="match status" value="2"/>
</dbReference>
<feature type="domain" description="GCVT N-terminal" evidence="6">
    <location>
        <begin position="2"/>
        <end position="154"/>
    </location>
</feature>
<feature type="binding site" evidence="4">
    <location>
        <position position="152"/>
    </location>
    <ligand>
        <name>substrate</name>
    </ligand>
</feature>
<dbReference type="PANTHER" id="PTHR43757:SF16">
    <property type="entry name" value="AMINOMETHYLTRANSFERASE, MITOCHONDRIAL"/>
    <property type="match status" value="1"/>
</dbReference>
<sequence>QTRVYGRDRVRFLESLVVGDIAELRPGQGWGQEGTLTLLTNERGGIVDDLIVTNTAEDHLYVVSNAGCADKDRAIMEGRAAELKAAGGDVHLEVSDNALLALQGPAMAQVLQAGLPDDLTKLTFMTSTATTVFGVPECRVTRCGYTGEDGVEVRGTAGQRFPQGSVPPDPPSRPAQISVPAGRAVELAERLLGCPEVWPAGLAARDSLRLEAGLCLYGNDIDESTTPVEAALLWTLGKRRRTAMDFPGAAIIMEQVKEKPKRKRVGLTSVGPPLRPPAAILGPEGTPVGTVTSGCPSPSLGKNIAMGYVQAAHSRPGTALTVEVRKKQHPAVVTKMPFVPTHYYMAK</sequence>
<dbReference type="EMBL" id="VXAB01006518">
    <property type="protein sequence ID" value="NXJ09629.1"/>
    <property type="molecule type" value="Genomic_DNA"/>
</dbReference>
<dbReference type="Gene3D" id="4.10.1250.10">
    <property type="entry name" value="Aminomethyltransferase fragment"/>
    <property type="match status" value="1"/>
</dbReference>
<dbReference type="PANTHER" id="PTHR43757">
    <property type="entry name" value="AMINOMETHYLTRANSFERASE"/>
    <property type="match status" value="1"/>
</dbReference>
<dbReference type="SUPFAM" id="SSF101790">
    <property type="entry name" value="Aminomethyltransferase beta-barrel domain"/>
    <property type="match status" value="1"/>
</dbReference>
<dbReference type="FunFam" id="4.10.1250.10:FF:000002">
    <property type="entry name" value="Aminomethyltransferase"/>
    <property type="match status" value="1"/>
</dbReference>